<organism evidence="2 3">
    <name type="scientific">Candidatus Protofrankia californiensis</name>
    <dbReference type="NCBI Taxonomy" id="1839754"/>
    <lineage>
        <taxon>Bacteria</taxon>
        <taxon>Bacillati</taxon>
        <taxon>Actinomycetota</taxon>
        <taxon>Actinomycetes</taxon>
        <taxon>Frankiales</taxon>
        <taxon>Frankiaceae</taxon>
        <taxon>Protofrankia</taxon>
    </lineage>
</organism>
<feature type="domain" description="HD/PDEase" evidence="1">
    <location>
        <begin position="46"/>
        <end position="153"/>
    </location>
</feature>
<sequence length="214" mass="22668">MFRQVGSDVRGSRWARTVPRVVSDAPSLDDAVALATRAHAGQLDKVGEEYIGHPLRVMRAVAAAADEAGVDREHAQMAAVLHDVVEDSAVTLEDLVSLGYPPAVVAAVDALSHRPGEPVEDYLARVAADDLAVAVKRVDMADNGDPARLARLPADRADRYAQRYSSRMRLLDDLVATRKAAEGAVTQVEWAAAQKAVEGKAAAWGSDPPAASAT</sequence>
<evidence type="ECO:0000259" key="1">
    <source>
        <dbReference type="SMART" id="SM00471"/>
    </source>
</evidence>
<dbReference type="AlphaFoldDB" id="A0A1C3PEU6"/>
<dbReference type="SUPFAM" id="SSF109604">
    <property type="entry name" value="HD-domain/PDEase-like"/>
    <property type="match status" value="1"/>
</dbReference>
<dbReference type="GO" id="GO:0016787">
    <property type="term" value="F:hydrolase activity"/>
    <property type="evidence" value="ECO:0007669"/>
    <property type="project" value="UniProtKB-KW"/>
</dbReference>
<name>A0A1C3PEU6_9ACTN</name>
<dbReference type="SMART" id="SM00471">
    <property type="entry name" value="HDc"/>
    <property type="match status" value="1"/>
</dbReference>
<evidence type="ECO:0000313" key="3">
    <source>
        <dbReference type="Proteomes" id="UP000199013"/>
    </source>
</evidence>
<reference evidence="3" key="1">
    <citation type="submission" date="2016-02" db="EMBL/GenBank/DDBJ databases">
        <authorList>
            <person name="Wibberg D."/>
        </authorList>
    </citation>
    <scope>NUCLEOTIDE SEQUENCE [LARGE SCALE GENOMIC DNA]</scope>
</reference>
<accession>A0A1C3PEU6</accession>
<proteinExistence type="predicted"/>
<evidence type="ECO:0000313" key="2">
    <source>
        <dbReference type="EMBL" id="SBW28286.1"/>
    </source>
</evidence>
<dbReference type="Gene3D" id="1.10.3210.10">
    <property type="entry name" value="Hypothetical protein af1432"/>
    <property type="match status" value="1"/>
</dbReference>
<dbReference type="Proteomes" id="UP000199013">
    <property type="component" value="Unassembled WGS sequence"/>
</dbReference>
<dbReference type="InterPro" id="IPR003607">
    <property type="entry name" value="HD/PDEase_dom"/>
</dbReference>
<dbReference type="Pfam" id="PF01966">
    <property type="entry name" value="HD"/>
    <property type="match status" value="1"/>
</dbReference>
<dbReference type="EMBL" id="FLUV01002337">
    <property type="protein sequence ID" value="SBW28286.1"/>
    <property type="molecule type" value="Genomic_DNA"/>
</dbReference>
<keyword evidence="2" id="KW-0378">Hydrolase</keyword>
<keyword evidence="3" id="KW-1185">Reference proteome</keyword>
<dbReference type="InterPro" id="IPR006674">
    <property type="entry name" value="HD_domain"/>
</dbReference>
<gene>
    <name evidence="2" type="ORF">FDG2_5633</name>
</gene>
<protein>
    <submittedName>
        <fullName evidence="2">Metal-dependent phosphohydrolase HD sub domain-containing protein</fullName>
    </submittedName>
</protein>